<organism evidence="1 2">
    <name type="scientific">Aliarcobacter cryaerophilus</name>
    <dbReference type="NCBI Taxonomy" id="28198"/>
    <lineage>
        <taxon>Bacteria</taxon>
        <taxon>Pseudomonadati</taxon>
        <taxon>Campylobacterota</taxon>
        <taxon>Epsilonproteobacteria</taxon>
        <taxon>Campylobacterales</taxon>
        <taxon>Arcobacteraceae</taxon>
        <taxon>Aliarcobacter</taxon>
    </lineage>
</organism>
<keyword evidence="1" id="KW-0282">Flagellum</keyword>
<keyword evidence="1" id="KW-0966">Cell projection</keyword>
<dbReference type="RefSeq" id="WP_105916034.1">
    <property type="nucleotide sequence ID" value="NZ_NXGE01000008.1"/>
</dbReference>
<evidence type="ECO:0000313" key="2">
    <source>
        <dbReference type="Proteomes" id="UP000238281"/>
    </source>
</evidence>
<dbReference type="AlphaFoldDB" id="A0A2S9T1I9"/>
<accession>A0A2S9T1I9</accession>
<protein>
    <submittedName>
        <fullName evidence="1">Flagellar biosynthesis protein FlgL</fullName>
    </submittedName>
</protein>
<gene>
    <name evidence="1" type="ORF">CJ673_09995</name>
</gene>
<dbReference type="PANTHER" id="PTHR42792">
    <property type="entry name" value="FLAGELLIN"/>
    <property type="match status" value="1"/>
</dbReference>
<proteinExistence type="predicted"/>
<dbReference type="GO" id="GO:0005198">
    <property type="term" value="F:structural molecule activity"/>
    <property type="evidence" value="ECO:0007669"/>
    <property type="project" value="InterPro"/>
</dbReference>
<dbReference type="PANTHER" id="PTHR42792:SF1">
    <property type="entry name" value="FLAGELLAR HOOK-ASSOCIATED PROTEIN 3"/>
    <property type="match status" value="1"/>
</dbReference>
<dbReference type="GO" id="GO:0009288">
    <property type="term" value="C:bacterial-type flagellum"/>
    <property type="evidence" value="ECO:0007669"/>
    <property type="project" value="InterPro"/>
</dbReference>
<reference evidence="1 2" key="1">
    <citation type="submission" date="2017-09" db="EMBL/GenBank/DDBJ databases">
        <title>Reassesment of A. cryaerophilus.</title>
        <authorList>
            <person name="Perez-Cataluna A."/>
            <person name="Collado L."/>
            <person name="Salgado O."/>
            <person name="Lefinanco V."/>
            <person name="Figueras M.J."/>
        </authorList>
    </citation>
    <scope>NUCLEOTIDE SEQUENCE [LARGE SCALE GENOMIC DNA]</scope>
    <source>
        <strain evidence="1 2">LMG 10210</strain>
    </source>
</reference>
<dbReference type="Proteomes" id="UP000238281">
    <property type="component" value="Unassembled WGS sequence"/>
</dbReference>
<evidence type="ECO:0000313" key="1">
    <source>
        <dbReference type="EMBL" id="PRM92676.1"/>
    </source>
</evidence>
<keyword evidence="1" id="KW-0969">Cilium</keyword>
<name>A0A2S9T1I9_9BACT</name>
<comment type="caution">
    <text evidence="1">The sequence shown here is derived from an EMBL/GenBank/DDBJ whole genome shotgun (WGS) entry which is preliminary data.</text>
</comment>
<sequence length="462" mass="51231">MISLNSTTYRLGNLDNYQAKLNFQMGGSKLQFGSDDSVTFGRLTHTEDKIKSEIGIKNQIERVNVLNLASDVALKTTKQNIEYIKSELIKANTSTTTFEGLDAIAKNLEKMKQNLFDLANTQTEGQYVFSGSDASVKPFSMDPITGKVTYNGNDKLRSVVVDDGSYRNAGVNGLETFYYTADSALKNNLQTFVNGDTLTDNISNTFNLTLFTAPDTDATPPIPTFPDEPIMYEVTKTNVDGVTSQEFLPVRYNLAGDLETVIPNEVLNFKVADRIIDQGGNEWVLNIPTNDTLTKTNWDGSTETLPVTLNTDPSIDGDYKVTMPTDNGTKFEAKRSMFDMLDDTIKSLRGLDDLGNPFVPSDPTANYEFRREGIKKAVGEIDKVHDALVVSHADLGAKNNTFNVSHERVESKINQLKNLELELGSSNLTEVSIELKALEISYTALYSTINRTFELSLTNFLR</sequence>
<dbReference type="InterPro" id="IPR001492">
    <property type="entry name" value="Flagellin"/>
</dbReference>
<dbReference type="EMBL" id="NXGE01000008">
    <property type="protein sequence ID" value="PRM92676.1"/>
    <property type="molecule type" value="Genomic_DNA"/>
</dbReference>
<dbReference type="Gene3D" id="1.20.1330.10">
    <property type="entry name" value="f41 fragment of flagellin, N-terminal domain"/>
    <property type="match status" value="2"/>
</dbReference>
<dbReference type="SUPFAM" id="SSF64518">
    <property type="entry name" value="Phase 1 flagellin"/>
    <property type="match status" value="1"/>
</dbReference>